<feature type="non-terminal residue" evidence="1">
    <location>
        <position position="1"/>
    </location>
</feature>
<comment type="caution">
    <text evidence="1">The sequence shown here is derived from an EMBL/GenBank/DDBJ whole genome shotgun (WGS) entry which is preliminary data.</text>
</comment>
<evidence type="ECO:0000313" key="2">
    <source>
        <dbReference type="Proteomes" id="UP000475037"/>
    </source>
</evidence>
<name>A0A6G1B8P9_CROCR</name>
<dbReference type="AlphaFoldDB" id="A0A6G1B8P9"/>
<evidence type="ECO:0000313" key="1">
    <source>
        <dbReference type="EMBL" id="KAF0884144.1"/>
    </source>
</evidence>
<proteinExistence type="predicted"/>
<keyword evidence="2" id="KW-1185">Reference proteome</keyword>
<dbReference type="EMBL" id="VOAJ01001902">
    <property type="protein sequence ID" value="KAF0884144.1"/>
    <property type="molecule type" value="Genomic_DNA"/>
</dbReference>
<protein>
    <submittedName>
        <fullName evidence="1">LORF2 protein</fullName>
    </submittedName>
</protein>
<accession>A0A6G1B8P9</accession>
<reference evidence="1 2" key="1">
    <citation type="submission" date="2019-11" db="EMBL/GenBank/DDBJ databases">
        <authorList>
            <person name="Yang C."/>
            <person name="Li F."/>
        </authorList>
    </citation>
    <scope>NUCLEOTIDE SEQUENCE [LARGE SCALE GENOMIC DNA]</scope>
    <source>
        <strain evidence="1">KB4526</strain>
        <tissue evidence="1">Muscle</tissue>
    </source>
</reference>
<gene>
    <name evidence="1" type="ORF">FOF47_R03848</name>
</gene>
<dbReference type="Proteomes" id="UP000475037">
    <property type="component" value="Unassembled WGS sequence"/>
</dbReference>
<feature type="non-terminal residue" evidence="1">
    <location>
        <position position="238"/>
    </location>
</feature>
<sequence length="238" mass="28421">TFCSAKYTIKTKKRQATNSQRKCLQNTYDKGLLPKLYKEYLKLKNMKTNNPIKNWANHLNRHLTKISNRNSHSLFHCSASLFIREIQIKATLRYHFTPVRVAKMNKSENSRCWRGCEETGTLLHCWWECKLVQPLWKTVWRFLKKLKIEPPYDPAIALLGIYPRDTAVLMHRGTCTPMFIAALSTIPKTWKEPKCPSMDEWIKMWFIYMMEYYMAMRKNDIWPCVATWMELEVVMLRE</sequence>
<organism evidence="1 2">
    <name type="scientific">Crocuta crocuta</name>
    <name type="common">Spotted hyena</name>
    <dbReference type="NCBI Taxonomy" id="9678"/>
    <lineage>
        <taxon>Eukaryota</taxon>
        <taxon>Metazoa</taxon>
        <taxon>Chordata</taxon>
        <taxon>Craniata</taxon>
        <taxon>Vertebrata</taxon>
        <taxon>Euteleostomi</taxon>
        <taxon>Mammalia</taxon>
        <taxon>Eutheria</taxon>
        <taxon>Laurasiatheria</taxon>
        <taxon>Carnivora</taxon>
        <taxon>Feliformia</taxon>
        <taxon>Hyaenidae</taxon>
        <taxon>Crocuta</taxon>
    </lineage>
</organism>